<gene>
    <name evidence="4" type="ORF">PCLFYP37_02627</name>
</gene>
<dbReference type="Gene3D" id="1.50.10.20">
    <property type="match status" value="1"/>
</dbReference>
<dbReference type="PANTHER" id="PTHR40094:SF1">
    <property type="entry name" value="UBIQUITIN DOMAIN-CONTAINING PROTEIN"/>
    <property type="match status" value="1"/>
</dbReference>
<protein>
    <submittedName>
        <fullName evidence="4">Alpha-2-macroglobulin family protein</fullName>
    </submittedName>
</protein>
<evidence type="ECO:0000259" key="3">
    <source>
        <dbReference type="SMART" id="SM01360"/>
    </source>
</evidence>
<evidence type="ECO:0000313" key="4">
    <source>
        <dbReference type="EMBL" id="VYU36070.1"/>
    </source>
</evidence>
<dbReference type="PANTHER" id="PTHR40094">
    <property type="entry name" value="ALPHA-2-MACROGLOBULIN HOMOLOG"/>
    <property type="match status" value="1"/>
</dbReference>
<comment type="similarity">
    <text evidence="1">Belongs to the protease inhibitor I39 (alpha-2-macroglobulin) family. Bacterial alpha-2-macroglobulin subfamily.</text>
</comment>
<dbReference type="Gene3D" id="2.60.40.1930">
    <property type="match status" value="1"/>
</dbReference>
<keyword evidence="2" id="KW-0732">Signal</keyword>
<dbReference type="Pfam" id="PF01835">
    <property type="entry name" value="MG2"/>
    <property type="match status" value="1"/>
</dbReference>
<proteinExistence type="inferred from homology"/>
<dbReference type="InterPro" id="IPR001599">
    <property type="entry name" value="Macroglobln_a2"/>
</dbReference>
<dbReference type="Pfam" id="PF17973">
    <property type="entry name" value="bMG10"/>
    <property type="match status" value="1"/>
</dbReference>
<feature type="signal peptide" evidence="2">
    <location>
        <begin position="1"/>
        <end position="22"/>
    </location>
</feature>
<name>A0A6N3E4W3_9BACT</name>
<dbReference type="PROSITE" id="PS51257">
    <property type="entry name" value="PROKAR_LIPOPROTEIN"/>
    <property type="match status" value="1"/>
</dbReference>
<accession>A0A6N3E4W3</accession>
<feature type="domain" description="Alpha-2-macroglobulin" evidence="3">
    <location>
        <begin position="1160"/>
        <end position="1250"/>
    </location>
</feature>
<dbReference type="RefSeq" id="WP_412442060.1">
    <property type="nucleotide sequence ID" value="NZ_CACRUT010000015.1"/>
</dbReference>
<dbReference type="SUPFAM" id="SSF48239">
    <property type="entry name" value="Terpenoid cyclases/Protein prenyltransferases"/>
    <property type="match status" value="1"/>
</dbReference>
<dbReference type="SMART" id="SM01360">
    <property type="entry name" value="A2M"/>
    <property type="match status" value="1"/>
</dbReference>
<dbReference type="InterPro" id="IPR041246">
    <property type="entry name" value="Bact_MG10"/>
</dbReference>
<dbReference type="EMBL" id="CACRUT010000015">
    <property type="protein sequence ID" value="VYU36070.1"/>
    <property type="molecule type" value="Genomic_DNA"/>
</dbReference>
<dbReference type="Pfam" id="PF00207">
    <property type="entry name" value="A2M"/>
    <property type="match status" value="1"/>
</dbReference>
<feature type="chain" id="PRO_5026979302" evidence="2">
    <location>
        <begin position="23"/>
        <end position="1926"/>
    </location>
</feature>
<evidence type="ECO:0000256" key="2">
    <source>
        <dbReference type="SAM" id="SignalP"/>
    </source>
</evidence>
<organism evidence="4">
    <name type="scientific">Paraprevotella clara</name>
    <dbReference type="NCBI Taxonomy" id="454154"/>
    <lineage>
        <taxon>Bacteria</taxon>
        <taxon>Pseudomonadati</taxon>
        <taxon>Bacteroidota</taxon>
        <taxon>Bacteroidia</taxon>
        <taxon>Bacteroidales</taxon>
        <taxon>Prevotellaceae</taxon>
        <taxon>Paraprevotella</taxon>
    </lineage>
</organism>
<evidence type="ECO:0000256" key="1">
    <source>
        <dbReference type="ARBA" id="ARBA00010556"/>
    </source>
</evidence>
<dbReference type="InterPro" id="IPR008930">
    <property type="entry name" value="Terpenoid_cyclase/PrenylTrfase"/>
</dbReference>
<dbReference type="InterPro" id="IPR002890">
    <property type="entry name" value="MG2"/>
</dbReference>
<reference evidence="4" key="1">
    <citation type="submission" date="2019-11" db="EMBL/GenBank/DDBJ databases">
        <authorList>
            <person name="Feng L."/>
        </authorList>
    </citation>
    <scope>NUCLEOTIDE SEQUENCE</scope>
    <source>
        <strain evidence="4">PclaraLFYP37</strain>
    </source>
</reference>
<sequence length="1926" mass="214698">MKQKILWSICAMFLCFGTGCPAASFDDLWKQVEKYERQDLPKSAYKVVGQIAAKADKERQKGQQMAALLYGCKLRQDIVPDSFYSDIMKLERLKRQTADEVQRAVLASVLGELYEDNANRNRNYSDRTDAHPDSIREWSWEQFMKVSSENYLQSMARPDLLAAAKAADYMPFVEKGKDAGYFGRDLLNVIGRRAVQARANKGEGSYALDTVYARMLAVYRARGNREAELLVSVDSVAFAIGRGDAELAGQTDGLSPEETERVVLQSPTYKAYERLLSRFGDLPLSAEVYLGMLDLEVTPGTKVAWAEEGYEKYKAYPRAKDLLNRKRQLEAPSVFLRFPAEVYPGVPNEYVVEHRNVAGMSLSWYQLPDGYPEAEARRAEYRKDEAAYARKYGVLRKTDRLDWQAQPAFRQVEDTFRLACPGVGYFVVVGKADGVASSDGKMVASLRASRFEVVAGDLPDSTSLCTVVDAQTGAPVPSATVEWRDGEDVVYSTQTDAEGKARWNFADYRKKHAGRYSLSIKVRKGDDRYKTEHSCTFRQPYRMDDGTHGEERLYTDRSVYRPGQTVYVGGMCWDRKNDREQAAGGRKVVLALRDPNGKTVAEQTVESDEWGTFSATFALPVKGLSGRYAVRTGNNSVGFTVEEYKRPTFEVRLDEITARYQAGDTLCLAGTAMGYNGVPLRQARVTAVSVVGSWFYRVNREGEDIPLDTVYTGEDGRFTLRVPVREAGRRGPRYGARQFVDVSVMGTSGETQTAKTSFPLNKEGLRLTLEAGTYWTKDSLPALKAAVHTMAGAEFEGAVDVAGEIYRMQDGKQAEKVLSGFAFPANKPVRLSELSALPSGSYEMQLRAVTESDTLEYAHPFVLFSLSDRYPGGGEKFFYYCIDDTVSAGRPARLMVGSGADSVSLFYMLFCEDRILEEKVFHFSDSILHFEYPEVPAGAGGLQAIFYFVKDGQYYGQSQHLIRKQPDRRLRLSWTSFRDRLLPGSEETWNLRITRPDGLPAPAQLMATLYDASLDGIQPHAWNFSHYVPLSLPRVDINKFWLYGGDNMSYHASVRRESVKPLRFDYFNPMMMAWGGLRAVEEVLMITDNSLAVGAAPRNGRIAGMEVAVGKQKAAPAFGAPEYMALKSPSEEEQALVEGATKAEMDKAPGVAVRENLNETAFFYPRLMADTSGVVTLRFTLPESLTTWKFMALAHTKDMMAGLLTDEVVAAKEVMAQLSLPRFVRMGDRATLSATLFNLTEKTLEGKATMEVFDPATGEGLWKETVKVEMEAESDTVVSFAYTPSGTVSLPACRIIFEAGEHTDGEQRYLPVLEDKEWLTQTQPFVVSHEGDTVIRLGGLFQDNHPEAEHRRLTVEYTANPLWYAVQALPSVLEPRTDDVLSLGATYYASTLSSTLAIRYPQVKTAVELWQREAGEALKSPLSAGEDLAGIVLEETPWVADAEMETQRLAALQQLFDANRQADLRRRFAEALSKLQRGDGSFGWFEGMSGNAWLTGRVARLLLRSGAGVKTDSLLTQYVDVKKMMVYLMGKAHEEIITDKESLREHKIHAYGGSYWLDYLYLASLSDVTWFDASVRKDLGYMQSRLLDCVEQREADGKRRMAGDSDRLSLTETAQAVIVLRYMGKADAAAGLVRSLREHLVDGAEGLHLEYPSNGFVGSDRKIAVHTLLMEALSAPGNADEKEQEGLCRWLLSQKRLQAWGTTTSSMDAVYALMQGQKRDLVLRSNDVVRLESPKGEELAVLKSSESKLAGLGTVTATVEGRELSKGAGLLKVEKAEDRPSAWGAVYAQYRLPLSEVGSSASGLRIRQEVDNEHPRVGDRVRLRYVLTSDRDYEYVRLKAGRAACLEPVESRSGYEYRNGLGYYKEVKDASTNYFFERLPKGTYVIEAECYVERAGRYALGAVKLNGVYAPEFSAYGAGTVLEVQP</sequence>
<dbReference type="GO" id="GO:0004866">
    <property type="term" value="F:endopeptidase inhibitor activity"/>
    <property type="evidence" value="ECO:0007669"/>
    <property type="project" value="InterPro"/>
</dbReference>
<dbReference type="InterPro" id="IPR051802">
    <property type="entry name" value="YfhM-like"/>
</dbReference>